<feature type="region of interest" description="Disordered" evidence="4">
    <location>
        <begin position="306"/>
        <end position="344"/>
    </location>
</feature>
<feature type="compositionally biased region" description="Basic and acidic residues" evidence="4">
    <location>
        <begin position="11"/>
        <end position="31"/>
    </location>
</feature>
<evidence type="ECO:0000259" key="5">
    <source>
        <dbReference type="PROSITE" id="PS50600"/>
    </source>
</evidence>
<evidence type="ECO:0000256" key="1">
    <source>
        <dbReference type="ARBA" id="ARBA00005234"/>
    </source>
</evidence>
<name>A0A6B9VEG0_ARAHY</name>
<dbReference type="GO" id="GO:0006508">
    <property type="term" value="P:proteolysis"/>
    <property type="evidence" value="ECO:0007669"/>
    <property type="project" value="UniProtKB-KW"/>
</dbReference>
<dbReference type="EMBL" id="CP031001">
    <property type="protein sequence ID" value="QHN79949.1"/>
    <property type="molecule type" value="Genomic_DNA"/>
</dbReference>
<dbReference type="PANTHER" id="PTHR34835:SF34">
    <property type="entry name" value="OS08G0555500 PROTEIN"/>
    <property type="match status" value="1"/>
</dbReference>
<dbReference type="InterPro" id="IPR003653">
    <property type="entry name" value="Peptidase_C48_C"/>
</dbReference>
<protein>
    <recommendedName>
        <fullName evidence="5">Ubiquitin-like protease family profile domain-containing protein</fullName>
    </recommendedName>
</protein>
<comment type="similarity">
    <text evidence="1">Belongs to the peptidase C48 family.</text>
</comment>
<dbReference type="SUPFAM" id="SSF54001">
    <property type="entry name" value="Cysteine proteinases"/>
    <property type="match status" value="1"/>
</dbReference>
<dbReference type="GO" id="GO:0008234">
    <property type="term" value="F:cysteine-type peptidase activity"/>
    <property type="evidence" value="ECO:0007669"/>
    <property type="project" value="InterPro"/>
</dbReference>
<feature type="domain" description="Ubiquitin-like protease family profile" evidence="5">
    <location>
        <begin position="491"/>
        <end position="691"/>
    </location>
</feature>
<evidence type="ECO:0000256" key="4">
    <source>
        <dbReference type="SAM" id="MobiDB-lite"/>
    </source>
</evidence>
<evidence type="ECO:0000313" key="6">
    <source>
        <dbReference type="EMBL" id="QHN79949.1"/>
    </source>
</evidence>
<feature type="region of interest" description="Disordered" evidence="4">
    <location>
        <begin position="746"/>
        <end position="765"/>
    </location>
</feature>
<feature type="compositionally biased region" description="Basic and acidic residues" evidence="4">
    <location>
        <begin position="39"/>
        <end position="50"/>
    </location>
</feature>
<feature type="region of interest" description="Disordered" evidence="4">
    <location>
        <begin position="1"/>
        <end position="51"/>
    </location>
</feature>
<reference evidence="6 7" key="1">
    <citation type="submission" date="2020-01" db="EMBL/GenBank/DDBJ databases">
        <title>Genome sequence of Arachis hypogaea, cultivar Shitouqi.</title>
        <authorList>
            <person name="Zhuang W."/>
            <person name="Chen H."/>
            <person name="Varshney R."/>
            <person name="Wang D."/>
            <person name="Ming R."/>
        </authorList>
    </citation>
    <scope>NUCLEOTIDE SEQUENCE [LARGE SCALE GENOMIC DNA]</scope>
    <source>
        <tissue evidence="6">Young leaf</tissue>
    </source>
</reference>
<accession>A0A6B9VEG0</accession>
<keyword evidence="2" id="KW-0645">Protease</keyword>
<evidence type="ECO:0000313" key="7">
    <source>
        <dbReference type="Proteomes" id="UP000464620"/>
    </source>
</evidence>
<dbReference type="Proteomes" id="UP000464620">
    <property type="component" value="Chromosome B09"/>
</dbReference>
<organism evidence="6 7">
    <name type="scientific">Arachis hypogaea</name>
    <name type="common">Peanut</name>
    <dbReference type="NCBI Taxonomy" id="3818"/>
    <lineage>
        <taxon>Eukaryota</taxon>
        <taxon>Viridiplantae</taxon>
        <taxon>Streptophyta</taxon>
        <taxon>Embryophyta</taxon>
        <taxon>Tracheophyta</taxon>
        <taxon>Spermatophyta</taxon>
        <taxon>Magnoliopsida</taxon>
        <taxon>eudicotyledons</taxon>
        <taxon>Gunneridae</taxon>
        <taxon>Pentapetalae</taxon>
        <taxon>rosids</taxon>
        <taxon>fabids</taxon>
        <taxon>Fabales</taxon>
        <taxon>Fabaceae</taxon>
        <taxon>Papilionoideae</taxon>
        <taxon>50 kb inversion clade</taxon>
        <taxon>dalbergioids sensu lato</taxon>
        <taxon>Dalbergieae</taxon>
        <taxon>Pterocarpus clade</taxon>
        <taxon>Arachis</taxon>
    </lineage>
</organism>
<sequence>MPVKKRTSSGTKKEKSAASKASDGRLDESNVKNKVGRPKKPEGPKKKTLDTRCSPTAIADMMDHLKDKYPIKYQEVEKMGFGCLRHIPKWSMSQDLIVALARSYNKDRMHLEVETGDIPVNARVIGQALGLPTNGDSFPKLDPKKHRNLIDTFEGRTQKEVKTHVIRCSVTTEVEKEEFRRYFIMFVMKAFLFASSNKYITNSFIPGVIDVRNPMRFFWGRHIYDCVKEGLRKYKEDGIRTIDGCMFALLILYLHTNKHGDLRGYSGGGEPWTKEWTVAELREAVKEEQVRESGLIRKIDELRKSEREKGNVDEPQKRTRDKRRGAQVRPRTKEQTRKRPKKIVAESDEEEFLTEADMCLSKSYYNELNDLVCVDMSSKKKLLLIVENLILHELQEEVVADCGEPNHVSNEKHQAVIASIENHELQEEVVAECGAPSPMSNEEHHVVNESSVKTSKCLDMVVYSGPHRSVNNMESGEVDHGMPQDDVEECNRLSSKPTSVNNTPPTPAPVIIPPDFDEDAKEKVIECMCALFNGLPAKRFQEDFYCINPMILGRVMTPMNVEKFEDKHNSEYVGLAECWGNEIRLFNKVEAAKRHTFFVPICLDNHWWLYAFHPKSATFFALDSLVRPPLTDHRVKVDEYAAKLIDELAQLTFSWYKVQDEGIGKPLYVDVPIQPNNYDCGVFVIKFMDSWDPETLDMDDYVVPVWTTEDMAIMRRKYLLDIVLDPWNGYLNTVEAVAHAPLRRAPQRNKRKELRDPWTAPNTAELTRRAEEAACKRANRRNRKI</sequence>
<dbReference type="PROSITE" id="PS50600">
    <property type="entry name" value="ULP_PROTEASE"/>
    <property type="match status" value="1"/>
</dbReference>
<evidence type="ECO:0000256" key="3">
    <source>
        <dbReference type="ARBA" id="ARBA00022801"/>
    </source>
</evidence>
<dbReference type="PANTHER" id="PTHR34835">
    <property type="entry name" value="OS07G0283600 PROTEIN-RELATED"/>
    <property type="match status" value="1"/>
</dbReference>
<dbReference type="Gene3D" id="3.40.395.10">
    <property type="entry name" value="Adenoviral Proteinase, Chain A"/>
    <property type="match status" value="1"/>
</dbReference>
<proteinExistence type="inferred from homology"/>
<dbReference type="AlphaFoldDB" id="A0A6B9VEG0"/>
<dbReference type="Pfam" id="PF02902">
    <property type="entry name" value="Peptidase_C48"/>
    <property type="match status" value="1"/>
</dbReference>
<dbReference type="InterPro" id="IPR038765">
    <property type="entry name" value="Papain-like_cys_pep_sf"/>
</dbReference>
<evidence type="ECO:0000256" key="2">
    <source>
        <dbReference type="ARBA" id="ARBA00022670"/>
    </source>
</evidence>
<feature type="compositionally biased region" description="Basic and acidic residues" evidence="4">
    <location>
        <begin position="306"/>
        <end position="318"/>
    </location>
</feature>
<keyword evidence="3" id="KW-0378">Hydrolase</keyword>
<gene>
    <name evidence="6" type="ORF">DS421_19g674310</name>
</gene>